<dbReference type="InterPro" id="IPR008978">
    <property type="entry name" value="HSP20-like_chaperone"/>
</dbReference>
<evidence type="ECO:0000313" key="5">
    <source>
        <dbReference type="EMBL" id="KLN36724.1"/>
    </source>
</evidence>
<evidence type="ECO:0000313" key="6">
    <source>
        <dbReference type="Proteomes" id="UP000035265"/>
    </source>
</evidence>
<name>A0A0H2KXY8_9MICO</name>
<dbReference type="Pfam" id="PF00011">
    <property type="entry name" value="HSP20"/>
    <property type="match status" value="2"/>
</dbReference>
<evidence type="ECO:0000256" key="3">
    <source>
        <dbReference type="SAM" id="MobiDB-lite"/>
    </source>
</evidence>
<dbReference type="Proteomes" id="UP000035265">
    <property type="component" value="Unassembled WGS sequence"/>
</dbReference>
<dbReference type="InterPro" id="IPR031107">
    <property type="entry name" value="Small_HSP"/>
</dbReference>
<feature type="domain" description="SHSP" evidence="4">
    <location>
        <begin position="39"/>
        <end position="183"/>
    </location>
</feature>
<dbReference type="PROSITE" id="PS01031">
    <property type="entry name" value="SHSP"/>
    <property type="match status" value="1"/>
</dbReference>
<dbReference type="Gene3D" id="2.60.40.790">
    <property type="match status" value="1"/>
</dbReference>
<keyword evidence="6" id="KW-1185">Reference proteome</keyword>
<dbReference type="CDD" id="cd06464">
    <property type="entry name" value="ACD_sHsps-like"/>
    <property type="match status" value="1"/>
</dbReference>
<gene>
    <name evidence="5" type="ORF">FB00_02385</name>
</gene>
<accession>A0A0H2KXY8</accession>
<comment type="caution">
    <text evidence="5">The sequence shown here is derived from an EMBL/GenBank/DDBJ whole genome shotgun (WGS) entry which is preliminary data.</text>
</comment>
<dbReference type="PATRIC" id="fig|264251.5.peg.494"/>
<dbReference type="EMBL" id="JNBQ01000001">
    <property type="protein sequence ID" value="KLN36724.1"/>
    <property type="molecule type" value="Genomic_DNA"/>
</dbReference>
<dbReference type="InterPro" id="IPR002068">
    <property type="entry name" value="A-crystallin/Hsp20_dom"/>
</dbReference>
<dbReference type="PANTHER" id="PTHR11527">
    <property type="entry name" value="HEAT-SHOCK PROTEIN 20 FAMILY MEMBER"/>
    <property type="match status" value="1"/>
</dbReference>
<feature type="compositionally biased region" description="Low complexity" evidence="3">
    <location>
        <begin position="112"/>
        <end position="127"/>
    </location>
</feature>
<dbReference type="SUPFAM" id="SSF49764">
    <property type="entry name" value="HSP20-like chaperones"/>
    <property type="match status" value="1"/>
</dbReference>
<dbReference type="STRING" id="264251.FB00_02385"/>
<protein>
    <recommendedName>
        <fullName evidence="4">SHSP domain-containing protein</fullName>
    </recommendedName>
</protein>
<evidence type="ECO:0000259" key="4">
    <source>
        <dbReference type="PROSITE" id="PS01031"/>
    </source>
</evidence>
<proteinExistence type="inferred from homology"/>
<sequence>MARNLEVPMISTYTVAPFRPLPTERVVRQLWTRPVGAPAARSGYAPAADVYREGDDLVARFDVPGVDPERDVTVELEGRRLVVRGERRDQRAVEAPAAETSETEGEQPEAGTDGASTDEAAEAAPAGRRIREVRFGEFRRTVTLPKTAEADAVRASYDAGVLTVTVAGVFAGRAPQRIEVTRAA</sequence>
<dbReference type="AlphaFoldDB" id="A0A0H2KXY8"/>
<comment type="similarity">
    <text evidence="1 2">Belongs to the small heat shock protein (HSP20) family.</text>
</comment>
<organism evidence="5 6">
    <name type="scientific">Cellulosimicrobium funkei</name>
    <dbReference type="NCBI Taxonomy" id="264251"/>
    <lineage>
        <taxon>Bacteria</taxon>
        <taxon>Bacillati</taxon>
        <taxon>Actinomycetota</taxon>
        <taxon>Actinomycetes</taxon>
        <taxon>Micrococcales</taxon>
        <taxon>Promicromonosporaceae</taxon>
        <taxon>Cellulosimicrobium</taxon>
    </lineage>
</organism>
<evidence type="ECO:0000256" key="2">
    <source>
        <dbReference type="RuleBase" id="RU003616"/>
    </source>
</evidence>
<reference evidence="5 6" key="1">
    <citation type="submission" date="2014-05" db="EMBL/GenBank/DDBJ databases">
        <title>Cellulosimicrobium funkei U11 genome.</title>
        <authorList>
            <person name="Hu C."/>
            <person name="Gong Y."/>
            <person name="Wan W."/>
            <person name="Jiang M."/>
        </authorList>
    </citation>
    <scope>NUCLEOTIDE SEQUENCE [LARGE SCALE GENOMIC DNA]</scope>
    <source>
        <strain evidence="5 6">U11</strain>
    </source>
</reference>
<evidence type="ECO:0000256" key="1">
    <source>
        <dbReference type="PROSITE-ProRule" id="PRU00285"/>
    </source>
</evidence>
<feature type="region of interest" description="Disordered" evidence="3">
    <location>
        <begin position="85"/>
        <end position="127"/>
    </location>
</feature>